<evidence type="ECO:0000313" key="8">
    <source>
        <dbReference type="EMBL" id="ADL58245.1"/>
    </source>
</evidence>
<reference key="1">
    <citation type="submission" date="2009-08" db="EMBL/GenBank/DDBJ databases">
        <title>The genome sequence of Methanothermobacter marburgensis.</title>
        <authorList>
            <person name="Kaster A."/>
            <person name="Seedorf H."/>
            <person name="Goenrich M."/>
            <person name="Wiezer A."/>
            <person name="Liesegang H."/>
            <person name="Thauer R."/>
            <person name="Gottschalk G."/>
        </authorList>
    </citation>
    <scope>NUCLEOTIDE SEQUENCE</scope>
    <source>
        <strain>Marburg</strain>
    </source>
</reference>
<dbReference type="PaxDb" id="79929-MTBMA_c06500"/>
<keyword evidence="3" id="KW-1003">Cell membrane</keyword>
<keyword evidence="4 7" id="KW-0812">Transmembrane</keyword>
<evidence type="ECO:0000256" key="3">
    <source>
        <dbReference type="ARBA" id="ARBA00022475"/>
    </source>
</evidence>
<feature type="transmembrane region" description="Helical" evidence="7">
    <location>
        <begin position="69"/>
        <end position="99"/>
    </location>
</feature>
<evidence type="ECO:0000256" key="6">
    <source>
        <dbReference type="ARBA" id="ARBA00023136"/>
    </source>
</evidence>
<evidence type="ECO:0000256" key="4">
    <source>
        <dbReference type="ARBA" id="ARBA00022692"/>
    </source>
</evidence>
<feature type="transmembrane region" description="Helical" evidence="7">
    <location>
        <begin position="135"/>
        <end position="161"/>
    </location>
</feature>
<dbReference type="OrthoDB" id="82525at2157"/>
<feature type="transmembrane region" description="Helical" evidence="7">
    <location>
        <begin position="14"/>
        <end position="31"/>
    </location>
</feature>
<dbReference type="Gene3D" id="1.10.1760.20">
    <property type="match status" value="1"/>
</dbReference>
<sequence length="208" mass="22079">MHIPDGIIPLWQSAVYWAVALVNIGIFFYIFSKKPGKEKRIAGTGLFAAAAAVASSISVPSPFGVPVHFFLIPLAAIILGPLTAVMVAVLCLLVQFFILGMGGITSMGANILTMGIGLGIGTYGVYRVLSELDRGLAVFSATFLLGIMIATAFHIMILLAAGVAGPEMLMSTLIPFYIFVGVVEGAASMFIFSFLERMKPELIAMEKV</sequence>
<name>D9PVJ7_METTM</name>
<dbReference type="GO" id="GO:0005886">
    <property type="term" value="C:plasma membrane"/>
    <property type="evidence" value="ECO:0007669"/>
    <property type="project" value="UniProtKB-SubCell"/>
</dbReference>
<dbReference type="GeneID" id="9704358"/>
<dbReference type="KEGG" id="mmg:MTBMA_c06500"/>
<evidence type="ECO:0000313" key="9">
    <source>
        <dbReference type="Proteomes" id="UP000000345"/>
    </source>
</evidence>
<dbReference type="EMBL" id="CP001710">
    <property type="protein sequence ID" value="ADL58245.1"/>
    <property type="molecule type" value="Genomic_DNA"/>
</dbReference>
<organism evidence="8 9">
    <name type="scientific">Methanothermobacter marburgensis (strain ATCC BAA-927 / DSM 2133 / JCM 14651 / NBRC 100331 / OCM 82 / Marburg)</name>
    <name type="common">Methanobacterium thermoautotrophicum</name>
    <dbReference type="NCBI Taxonomy" id="79929"/>
    <lineage>
        <taxon>Archaea</taxon>
        <taxon>Methanobacteriati</taxon>
        <taxon>Methanobacteriota</taxon>
        <taxon>Methanomada group</taxon>
        <taxon>Methanobacteria</taxon>
        <taxon>Methanobacteriales</taxon>
        <taxon>Methanobacteriaceae</taxon>
        <taxon>Methanothermobacter</taxon>
    </lineage>
</organism>
<keyword evidence="2" id="KW-0813">Transport</keyword>
<evidence type="ECO:0000256" key="1">
    <source>
        <dbReference type="ARBA" id="ARBA00004651"/>
    </source>
</evidence>
<feature type="transmembrane region" description="Helical" evidence="7">
    <location>
        <begin position="173"/>
        <end position="195"/>
    </location>
</feature>
<reference evidence="8 9" key="2">
    <citation type="journal article" date="2010" name="J. Bacteriol.">
        <title>Complete genome sequence of Methanothermobacter marburgensis, a methanoarchaeon model organism.</title>
        <authorList>
            <person name="Liesegang H."/>
            <person name="Kaster A.K."/>
            <person name="Wiezer A."/>
            <person name="Goenrich M."/>
            <person name="Wollherr A."/>
            <person name="Seedorf H."/>
            <person name="Gottschalk G."/>
            <person name="Thauer R.K."/>
        </authorList>
    </citation>
    <scope>NUCLEOTIDE SEQUENCE [LARGE SCALE GENOMIC DNA]</scope>
    <source>
        <strain evidence="9">ATCC BAA-927 / DSM 2133 / JCM 14651 / NBRC 100331 / OCM 82 / Marburg</strain>
    </source>
</reference>
<dbReference type="STRING" id="79929.MTBMA_c06500"/>
<comment type="subcellular location">
    <subcellularLocation>
        <location evidence="1">Cell membrane</location>
        <topology evidence="1">Multi-pass membrane protein</topology>
    </subcellularLocation>
</comment>
<dbReference type="AlphaFoldDB" id="D9PVJ7"/>
<dbReference type="InterPro" id="IPR002751">
    <property type="entry name" value="CbiM/NikMN"/>
</dbReference>
<evidence type="ECO:0000256" key="7">
    <source>
        <dbReference type="SAM" id="Phobius"/>
    </source>
</evidence>
<keyword evidence="5 7" id="KW-1133">Transmembrane helix</keyword>
<dbReference type="RefSeq" id="WP_013295469.1">
    <property type="nucleotide sequence ID" value="NC_014408.1"/>
</dbReference>
<accession>D9PVJ7</accession>
<dbReference type="HOGENOM" id="CLU_052508_2_1_2"/>
<keyword evidence="9" id="KW-1185">Reference proteome</keyword>
<dbReference type="PANTHER" id="PTHR34229">
    <property type="entry name" value="METAL TRANSPORT PROTEIN HI_1621-RELATED"/>
    <property type="match status" value="1"/>
</dbReference>
<feature type="transmembrane region" description="Helical" evidence="7">
    <location>
        <begin position="111"/>
        <end position="129"/>
    </location>
</feature>
<protein>
    <submittedName>
        <fullName evidence="8">Transporter</fullName>
    </submittedName>
</protein>
<dbReference type="GO" id="GO:0000041">
    <property type="term" value="P:transition metal ion transport"/>
    <property type="evidence" value="ECO:0007669"/>
    <property type="project" value="InterPro"/>
</dbReference>
<evidence type="ECO:0000256" key="2">
    <source>
        <dbReference type="ARBA" id="ARBA00022448"/>
    </source>
</evidence>
<proteinExistence type="predicted"/>
<dbReference type="Pfam" id="PF01891">
    <property type="entry name" value="CbiM"/>
    <property type="match status" value="1"/>
</dbReference>
<evidence type="ECO:0000256" key="5">
    <source>
        <dbReference type="ARBA" id="ARBA00022989"/>
    </source>
</evidence>
<dbReference type="PANTHER" id="PTHR34229:SF1">
    <property type="entry name" value="METAL TRANSPORT PROTEIN HI_1621-RELATED"/>
    <property type="match status" value="1"/>
</dbReference>
<dbReference type="Proteomes" id="UP000000345">
    <property type="component" value="Chromosome"/>
</dbReference>
<feature type="transmembrane region" description="Helical" evidence="7">
    <location>
        <begin position="43"/>
        <end position="63"/>
    </location>
</feature>
<keyword evidence="6 7" id="KW-0472">Membrane</keyword>
<gene>
    <name evidence="8" type="ordered locus">MTBMA_c06500</name>
</gene>